<name>A0A517TY17_9BACT</name>
<keyword evidence="2" id="KW-1185">Reference proteome</keyword>
<evidence type="ECO:0000313" key="1">
    <source>
        <dbReference type="EMBL" id="QDT73267.1"/>
    </source>
</evidence>
<organism evidence="1 2">
    <name type="scientific">Lacipirellula limnantheis</name>
    <dbReference type="NCBI Taxonomy" id="2528024"/>
    <lineage>
        <taxon>Bacteria</taxon>
        <taxon>Pseudomonadati</taxon>
        <taxon>Planctomycetota</taxon>
        <taxon>Planctomycetia</taxon>
        <taxon>Pirellulales</taxon>
        <taxon>Lacipirellulaceae</taxon>
        <taxon>Lacipirellula</taxon>
    </lineage>
</organism>
<evidence type="ECO:0000313" key="2">
    <source>
        <dbReference type="Proteomes" id="UP000317909"/>
    </source>
</evidence>
<protein>
    <submittedName>
        <fullName evidence="1">Uncharacterized protein</fullName>
    </submittedName>
</protein>
<dbReference type="AlphaFoldDB" id="A0A517TY17"/>
<proteinExistence type="predicted"/>
<sequence>MIKVAVDEADTPAKLQRLLAAQRDLTSASKKAVSRQTECCTQSAFLAFQSLPKCVMSNRHFARPVNRNVTPT</sequence>
<dbReference type="Proteomes" id="UP000317909">
    <property type="component" value="Chromosome"/>
</dbReference>
<accession>A0A517TY17</accession>
<dbReference type="EMBL" id="CP036339">
    <property type="protein sequence ID" value="QDT73267.1"/>
    <property type="molecule type" value="Genomic_DNA"/>
</dbReference>
<dbReference type="KEGG" id="llh:I41_24560"/>
<gene>
    <name evidence="1" type="ORF">I41_24560</name>
</gene>
<reference evidence="1 2" key="1">
    <citation type="submission" date="2019-02" db="EMBL/GenBank/DDBJ databases">
        <title>Deep-cultivation of Planctomycetes and their phenomic and genomic characterization uncovers novel biology.</title>
        <authorList>
            <person name="Wiegand S."/>
            <person name="Jogler M."/>
            <person name="Boedeker C."/>
            <person name="Pinto D."/>
            <person name="Vollmers J."/>
            <person name="Rivas-Marin E."/>
            <person name="Kohn T."/>
            <person name="Peeters S.H."/>
            <person name="Heuer A."/>
            <person name="Rast P."/>
            <person name="Oberbeckmann S."/>
            <person name="Bunk B."/>
            <person name="Jeske O."/>
            <person name="Meyerdierks A."/>
            <person name="Storesund J.E."/>
            <person name="Kallscheuer N."/>
            <person name="Luecker S."/>
            <person name="Lage O.M."/>
            <person name="Pohl T."/>
            <person name="Merkel B.J."/>
            <person name="Hornburger P."/>
            <person name="Mueller R.-W."/>
            <person name="Bruemmer F."/>
            <person name="Labrenz M."/>
            <person name="Spormann A.M."/>
            <person name="Op den Camp H."/>
            <person name="Overmann J."/>
            <person name="Amann R."/>
            <person name="Jetten M.S.M."/>
            <person name="Mascher T."/>
            <person name="Medema M.H."/>
            <person name="Devos D.P."/>
            <person name="Kaster A.-K."/>
            <person name="Ovreas L."/>
            <person name="Rohde M."/>
            <person name="Galperin M.Y."/>
            <person name="Jogler C."/>
        </authorList>
    </citation>
    <scope>NUCLEOTIDE SEQUENCE [LARGE SCALE GENOMIC DNA]</scope>
    <source>
        <strain evidence="1 2">I41</strain>
    </source>
</reference>
<dbReference type="RefSeq" id="WP_145432838.1">
    <property type="nucleotide sequence ID" value="NZ_CP036339.1"/>
</dbReference>